<feature type="compositionally biased region" description="Low complexity" evidence="4">
    <location>
        <begin position="44"/>
        <end position="53"/>
    </location>
</feature>
<comment type="similarity">
    <text evidence="1">Belongs to the peptidase C48 family.</text>
</comment>
<feature type="domain" description="Ubiquitin-like protease family profile" evidence="5">
    <location>
        <begin position="596"/>
        <end position="768"/>
    </location>
</feature>
<dbReference type="GO" id="GO:0006508">
    <property type="term" value="P:proteolysis"/>
    <property type="evidence" value="ECO:0007669"/>
    <property type="project" value="UniProtKB-KW"/>
</dbReference>
<keyword evidence="2" id="KW-0645">Protease</keyword>
<feature type="compositionally biased region" description="Basic residues" evidence="4">
    <location>
        <begin position="307"/>
        <end position="320"/>
    </location>
</feature>
<evidence type="ECO:0000256" key="4">
    <source>
        <dbReference type="SAM" id="MobiDB-lite"/>
    </source>
</evidence>
<feature type="compositionally biased region" description="Polar residues" evidence="4">
    <location>
        <begin position="1"/>
        <end position="12"/>
    </location>
</feature>
<feature type="region of interest" description="Disordered" evidence="4">
    <location>
        <begin position="500"/>
        <end position="540"/>
    </location>
</feature>
<feature type="region of interest" description="Disordered" evidence="4">
    <location>
        <begin position="420"/>
        <end position="462"/>
    </location>
</feature>
<protein>
    <recommendedName>
        <fullName evidence="5">Ubiquitin-like protease family profile domain-containing protein</fullName>
    </recommendedName>
</protein>
<accession>A0A3P6EL65</accession>
<sequence>MVSQSGATGSSGRRQRPNTPKAKPVSRSKKTKRYPFSDSDDDTTPSSMDSTAPTSPPVDAVDAVCSANVIASVASALKGSSAMDRLLCSQFSKLFRLPVARCPNSTKLIGSLLCRKLITIRKYELWFTFDSETEVNEPGSMWKQLFDTTRWWTGFCVVLIKHSSSPKYVEMLSNLLLAFEAVPQLLARIPDADNTNDFLDNPSCCGNTVVILNTNDIVAVEGEPDVIVDFSLVPEAERHFWLDEVEDPKVTRLVDHIRSGHTFRTEDFEGGDRHPNTTNPTFRLNQEDQFEKTLCDHFGVPLPNIHNKGKRKRPNLKSRKINSTVPKPGQEMHSYPLHSADGLEGTIGNTQPGFSRETRENNENSTLLTPQFDQNATDKGQFDQNTTYQSYVSPAKKDDTYIGEKAVDVKWDEANPHAYSAVKEVPVGERPSSDPNPESAPDFASTRSEDNVGPVSTNLSGKKTHAPIIEGVVPDSMAVQNPTSPVEEDENYESCKENISFDSQLQGKRPRAVEDMPGSEPDEDDNYVESGGKRVPKKSQKIRGVYTPDARLKGLFMSEKKAEYRPLPKTNRAIFKKFSDILSENVEQQLAIKTNHIVTNSFFLGIATPGNWLPDEHMHVIMQMLWRRRGSVLQKDRRVMCDPYFTKIITSKWSAFSEAKDKLHFDWGTNIASYQDKHWVGLSINLQTSNVTIFDSFITANPTETHVDAHMTPILKSLPYILEQYVGFTDYLIKEEERTYAWNRFQGIYHNNRGGDCGPCAAKFMEMHSNGDGKEEMSRITDKVVDKFCEQYAIDCYEEFVSDFQVANEAEMK</sequence>
<dbReference type="Pfam" id="PF02902">
    <property type="entry name" value="Peptidase_C48"/>
    <property type="match status" value="1"/>
</dbReference>
<gene>
    <name evidence="6" type="ORF">BOLC9T57112H</name>
</gene>
<dbReference type="EMBL" id="LR031875">
    <property type="protein sequence ID" value="VDD31789.1"/>
    <property type="molecule type" value="Genomic_DNA"/>
</dbReference>
<reference evidence="6" key="1">
    <citation type="submission" date="2018-11" db="EMBL/GenBank/DDBJ databases">
        <authorList>
            <consortium name="Genoscope - CEA"/>
            <person name="William W."/>
        </authorList>
    </citation>
    <scope>NUCLEOTIDE SEQUENCE</scope>
</reference>
<name>A0A3P6EL65_BRAOL</name>
<keyword evidence="3" id="KW-0378">Hydrolase</keyword>
<dbReference type="AlphaFoldDB" id="A0A3P6EL65"/>
<dbReference type="Gene3D" id="3.40.395.10">
    <property type="entry name" value="Adenoviral Proteinase, Chain A"/>
    <property type="match status" value="1"/>
</dbReference>
<dbReference type="PANTHER" id="PTHR48449">
    <property type="entry name" value="DUF1985 DOMAIN-CONTAINING PROTEIN"/>
    <property type="match status" value="1"/>
</dbReference>
<organism evidence="6">
    <name type="scientific">Brassica oleracea</name>
    <name type="common">Wild cabbage</name>
    <dbReference type="NCBI Taxonomy" id="3712"/>
    <lineage>
        <taxon>Eukaryota</taxon>
        <taxon>Viridiplantae</taxon>
        <taxon>Streptophyta</taxon>
        <taxon>Embryophyta</taxon>
        <taxon>Tracheophyta</taxon>
        <taxon>Spermatophyta</taxon>
        <taxon>Magnoliopsida</taxon>
        <taxon>eudicotyledons</taxon>
        <taxon>Gunneridae</taxon>
        <taxon>Pentapetalae</taxon>
        <taxon>rosids</taxon>
        <taxon>malvids</taxon>
        <taxon>Brassicales</taxon>
        <taxon>Brassicaceae</taxon>
        <taxon>Brassiceae</taxon>
        <taxon>Brassica</taxon>
    </lineage>
</organism>
<evidence type="ECO:0000259" key="5">
    <source>
        <dbReference type="PROSITE" id="PS50600"/>
    </source>
</evidence>
<dbReference type="GO" id="GO:0008234">
    <property type="term" value="F:cysteine-type peptidase activity"/>
    <property type="evidence" value="ECO:0007669"/>
    <property type="project" value="InterPro"/>
</dbReference>
<feature type="region of interest" description="Disordered" evidence="4">
    <location>
        <begin position="304"/>
        <end position="344"/>
    </location>
</feature>
<proteinExistence type="inferred from homology"/>
<dbReference type="PANTHER" id="PTHR48449:SF1">
    <property type="entry name" value="DUF1985 DOMAIN-CONTAINING PROTEIN"/>
    <property type="match status" value="1"/>
</dbReference>
<feature type="compositionally biased region" description="Basic residues" evidence="4">
    <location>
        <begin position="24"/>
        <end position="33"/>
    </location>
</feature>
<dbReference type="InterPro" id="IPR003653">
    <property type="entry name" value="Peptidase_C48_C"/>
</dbReference>
<dbReference type="SUPFAM" id="SSF54001">
    <property type="entry name" value="Cysteine proteinases"/>
    <property type="match status" value="1"/>
</dbReference>
<evidence type="ECO:0000313" key="6">
    <source>
        <dbReference type="EMBL" id="VDD31789.1"/>
    </source>
</evidence>
<evidence type="ECO:0000256" key="2">
    <source>
        <dbReference type="ARBA" id="ARBA00022670"/>
    </source>
</evidence>
<dbReference type="InterPro" id="IPR038765">
    <property type="entry name" value="Papain-like_cys_pep_sf"/>
</dbReference>
<feature type="region of interest" description="Disordered" evidence="4">
    <location>
        <begin position="1"/>
        <end position="57"/>
    </location>
</feature>
<evidence type="ECO:0000256" key="3">
    <source>
        <dbReference type="ARBA" id="ARBA00022801"/>
    </source>
</evidence>
<dbReference type="PROSITE" id="PS50600">
    <property type="entry name" value="ULP_PROTEASE"/>
    <property type="match status" value="1"/>
</dbReference>
<evidence type="ECO:0000256" key="1">
    <source>
        <dbReference type="ARBA" id="ARBA00005234"/>
    </source>
</evidence>